<feature type="region of interest" description="Disordered" evidence="11">
    <location>
        <begin position="15"/>
        <end position="34"/>
    </location>
</feature>
<dbReference type="InterPro" id="IPR015424">
    <property type="entry name" value="PyrdxlP-dep_Trfase"/>
</dbReference>
<keyword evidence="5 8" id="KW-0663">Pyridoxal phosphate</keyword>
<evidence type="ECO:0000256" key="10">
    <source>
        <dbReference type="RuleBase" id="RU361171"/>
    </source>
</evidence>
<evidence type="ECO:0000256" key="5">
    <source>
        <dbReference type="ARBA" id="ARBA00022898"/>
    </source>
</evidence>
<dbReference type="EMBL" id="DXCM01000002">
    <property type="protein sequence ID" value="HIY91344.1"/>
    <property type="molecule type" value="Genomic_DNA"/>
</dbReference>
<comment type="catalytic activity">
    <reaction evidence="7 10">
        <text>L-glutamate + H(+) = 4-aminobutanoate + CO2</text>
        <dbReference type="Rhea" id="RHEA:17785"/>
        <dbReference type="ChEBI" id="CHEBI:15378"/>
        <dbReference type="ChEBI" id="CHEBI:16526"/>
        <dbReference type="ChEBI" id="CHEBI:29985"/>
        <dbReference type="ChEBI" id="CHEBI:59888"/>
        <dbReference type="EC" id="4.1.1.15"/>
    </reaction>
</comment>
<comment type="similarity">
    <text evidence="2 9">Belongs to the group II decarboxylase family.</text>
</comment>
<comment type="caution">
    <text evidence="12">The sequence shown here is derived from an EMBL/GenBank/DDBJ whole genome shotgun (WGS) entry which is preliminary data.</text>
</comment>
<keyword evidence="4 10" id="KW-0210">Decarboxylase</keyword>
<evidence type="ECO:0000256" key="6">
    <source>
        <dbReference type="ARBA" id="ARBA00023239"/>
    </source>
</evidence>
<dbReference type="Gene3D" id="4.10.280.50">
    <property type="match status" value="1"/>
</dbReference>
<dbReference type="SUPFAM" id="SSF53383">
    <property type="entry name" value="PLP-dependent transferases"/>
    <property type="match status" value="1"/>
</dbReference>
<gene>
    <name evidence="12" type="ORF">H9820_00185</name>
</gene>
<sequence>MNKSKDFDSYLEDSFMGSREASRPMPESFIPDKSMDPDLAKELIEHLRLDEAKADQNFATFCTTQMEPQADELMLHALNTNSIDKSEYPKTAAIENYCAAMLGHLWGLDKNKKFIDDYIGTSTVGSSEGCMLGGLGLLFSWKHRAEKAGLDINDLHNHKPNLVIVSSYQVVWEKFCNYWNVEMRTVPMDPETLSLDMNTVMDYVDENTIGIVSIQGITYTGGVDDAEKLDELVEKYNQEHPDLPIHIHVDAASGGFYCPFVDDQFKPWDFRLKNVVSINASGHKYGLVYPGVGWIVWRENSEECLPHELRFSVPYLGGEVDSIAINFSRSGAQIIGQYYNLVRFGKEGYHAIMENNHKVASKLSKKLNKYDIFEMVHTGEGTNLPIICWKLADNANVKWTLYDLEDKLKEYGWQVPAYPLPKIRGVNKEIIVSRVVCRPGMTMAICDDFIEDLENAISELNKESK</sequence>
<proteinExistence type="inferred from homology"/>
<evidence type="ECO:0000313" key="13">
    <source>
        <dbReference type="Proteomes" id="UP000824013"/>
    </source>
</evidence>
<dbReference type="InterPro" id="IPR015421">
    <property type="entry name" value="PyrdxlP-dep_Trfase_major"/>
</dbReference>
<dbReference type="InterPro" id="IPR010107">
    <property type="entry name" value="Glutamate_decarboxylase"/>
</dbReference>
<reference evidence="12" key="2">
    <citation type="submission" date="2021-04" db="EMBL/GenBank/DDBJ databases">
        <authorList>
            <person name="Gilroy R."/>
        </authorList>
    </citation>
    <scope>NUCLEOTIDE SEQUENCE</scope>
    <source>
        <strain evidence="12">3204</strain>
    </source>
</reference>
<evidence type="ECO:0000256" key="4">
    <source>
        <dbReference type="ARBA" id="ARBA00022793"/>
    </source>
</evidence>
<dbReference type="NCBIfam" id="TIGR01788">
    <property type="entry name" value="Glu-decarb-GAD"/>
    <property type="match status" value="1"/>
</dbReference>
<dbReference type="InterPro" id="IPR002129">
    <property type="entry name" value="PyrdxlP-dep_de-COase"/>
</dbReference>
<reference evidence="12" key="1">
    <citation type="journal article" date="2021" name="PeerJ">
        <title>Extensive microbial diversity within the chicken gut microbiome revealed by metagenomics and culture.</title>
        <authorList>
            <person name="Gilroy R."/>
            <person name="Ravi A."/>
            <person name="Getino M."/>
            <person name="Pursley I."/>
            <person name="Horton D.L."/>
            <person name="Alikhan N.F."/>
            <person name="Baker D."/>
            <person name="Gharbi K."/>
            <person name="Hall N."/>
            <person name="Watson M."/>
            <person name="Adriaenssens E.M."/>
            <person name="Foster-Nyarko E."/>
            <person name="Jarju S."/>
            <person name="Secka A."/>
            <person name="Antonio M."/>
            <person name="Oren A."/>
            <person name="Chaudhuri R.R."/>
            <person name="La Ragione R."/>
            <person name="Hildebrand F."/>
            <person name="Pallen M.J."/>
        </authorList>
    </citation>
    <scope>NUCLEOTIDE SEQUENCE</scope>
    <source>
        <strain evidence="12">3204</strain>
    </source>
</reference>
<accession>A0A9D1ZNU2</accession>
<dbReference type="PANTHER" id="PTHR43321:SF3">
    <property type="entry name" value="GLUTAMATE DECARBOXYLASE"/>
    <property type="match status" value="1"/>
</dbReference>
<evidence type="ECO:0000256" key="7">
    <source>
        <dbReference type="ARBA" id="ARBA00048868"/>
    </source>
</evidence>
<evidence type="ECO:0000256" key="11">
    <source>
        <dbReference type="SAM" id="MobiDB-lite"/>
    </source>
</evidence>
<evidence type="ECO:0000256" key="9">
    <source>
        <dbReference type="RuleBase" id="RU000382"/>
    </source>
</evidence>
<dbReference type="GO" id="GO:0004351">
    <property type="term" value="F:glutamate decarboxylase activity"/>
    <property type="evidence" value="ECO:0007669"/>
    <property type="project" value="UniProtKB-EC"/>
</dbReference>
<dbReference type="PANTHER" id="PTHR43321">
    <property type="entry name" value="GLUTAMATE DECARBOXYLASE"/>
    <property type="match status" value="1"/>
</dbReference>
<dbReference type="Pfam" id="PF00282">
    <property type="entry name" value="Pyridoxal_deC"/>
    <property type="match status" value="1"/>
</dbReference>
<dbReference type="Gene3D" id="3.90.1150.160">
    <property type="match status" value="1"/>
</dbReference>
<dbReference type="GO" id="GO:0004058">
    <property type="term" value="F:aromatic-L-amino-acid decarboxylase activity"/>
    <property type="evidence" value="ECO:0007669"/>
    <property type="project" value="UniProtKB-ARBA"/>
</dbReference>
<comment type="cofactor">
    <cofactor evidence="1 8 9">
        <name>pyridoxal 5'-phosphate</name>
        <dbReference type="ChEBI" id="CHEBI:597326"/>
    </cofactor>
</comment>
<evidence type="ECO:0000256" key="3">
    <source>
        <dbReference type="ARBA" id="ARBA00012421"/>
    </source>
</evidence>
<dbReference type="GO" id="GO:0005829">
    <property type="term" value="C:cytosol"/>
    <property type="evidence" value="ECO:0007669"/>
    <property type="project" value="TreeGrafter"/>
</dbReference>
<evidence type="ECO:0000256" key="1">
    <source>
        <dbReference type="ARBA" id="ARBA00001933"/>
    </source>
</evidence>
<keyword evidence="6 9" id="KW-0456">Lyase</keyword>
<dbReference type="Gene3D" id="3.40.640.10">
    <property type="entry name" value="Type I PLP-dependent aspartate aminotransferase-like (Major domain)"/>
    <property type="match status" value="1"/>
</dbReference>
<dbReference type="Proteomes" id="UP000824013">
    <property type="component" value="Unassembled WGS sequence"/>
</dbReference>
<dbReference type="EC" id="4.1.1.15" evidence="3 10"/>
<organism evidence="12 13">
    <name type="scientific">Candidatus Companilactobacillus pullicola</name>
    <dbReference type="NCBI Taxonomy" id="2838523"/>
    <lineage>
        <taxon>Bacteria</taxon>
        <taxon>Bacillati</taxon>
        <taxon>Bacillota</taxon>
        <taxon>Bacilli</taxon>
        <taxon>Lactobacillales</taxon>
        <taxon>Lactobacillaceae</taxon>
        <taxon>Companilactobacillus</taxon>
    </lineage>
</organism>
<evidence type="ECO:0000313" key="12">
    <source>
        <dbReference type="EMBL" id="HIY91344.1"/>
    </source>
</evidence>
<dbReference type="GO" id="GO:0006538">
    <property type="term" value="P:L-glutamate catabolic process"/>
    <property type="evidence" value="ECO:0007669"/>
    <property type="project" value="TreeGrafter"/>
</dbReference>
<evidence type="ECO:0000256" key="8">
    <source>
        <dbReference type="PIRSR" id="PIRSR602129-50"/>
    </source>
</evidence>
<name>A0A9D1ZNU2_9LACO</name>
<dbReference type="AlphaFoldDB" id="A0A9D1ZNU2"/>
<protein>
    <recommendedName>
        <fullName evidence="3 10">Glutamate decarboxylase</fullName>
        <ecNumber evidence="3 10">4.1.1.15</ecNumber>
    </recommendedName>
</protein>
<feature type="modified residue" description="N6-(pyridoxal phosphate)lysine" evidence="8">
    <location>
        <position position="284"/>
    </location>
</feature>
<dbReference type="GO" id="GO:0030170">
    <property type="term" value="F:pyridoxal phosphate binding"/>
    <property type="evidence" value="ECO:0007669"/>
    <property type="project" value="InterPro"/>
</dbReference>
<evidence type="ECO:0000256" key="2">
    <source>
        <dbReference type="ARBA" id="ARBA00009533"/>
    </source>
</evidence>